<accession>A0ABU9HS77</accession>
<keyword evidence="2" id="KW-0472">Membrane</keyword>
<keyword evidence="4" id="KW-1185">Reference proteome</keyword>
<reference evidence="3 4" key="1">
    <citation type="submission" date="2024-04" db="EMBL/GenBank/DDBJ databases">
        <title>Flavobacterium sp. DGU11 16S ribosomal RNA gene Genome sequencing and assembly.</title>
        <authorList>
            <person name="Park S."/>
        </authorList>
    </citation>
    <scope>NUCLEOTIDE SEQUENCE [LARGE SCALE GENOMIC DNA]</scope>
    <source>
        <strain evidence="3 4">DGU11</strain>
    </source>
</reference>
<dbReference type="RefSeq" id="WP_341695097.1">
    <property type="nucleotide sequence ID" value="NZ_JBBYHR010000001.1"/>
</dbReference>
<keyword evidence="2" id="KW-0812">Transmembrane</keyword>
<evidence type="ECO:0000313" key="4">
    <source>
        <dbReference type="Proteomes" id="UP001464555"/>
    </source>
</evidence>
<feature type="compositionally biased region" description="Low complexity" evidence="1">
    <location>
        <begin position="77"/>
        <end position="100"/>
    </location>
</feature>
<name>A0ABU9HS77_9FLAO</name>
<evidence type="ECO:0000256" key="1">
    <source>
        <dbReference type="SAM" id="MobiDB-lite"/>
    </source>
</evidence>
<evidence type="ECO:0008006" key="5">
    <source>
        <dbReference type="Google" id="ProtNLM"/>
    </source>
</evidence>
<feature type="region of interest" description="Disordered" evidence="1">
    <location>
        <begin position="70"/>
        <end position="100"/>
    </location>
</feature>
<comment type="caution">
    <text evidence="3">The sequence shown here is derived from an EMBL/GenBank/DDBJ whole genome shotgun (WGS) entry which is preliminary data.</text>
</comment>
<evidence type="ECO:0000256" key="2">
    <source>
        <dbReference type="SAM" id="Phobius"/>
    </source>
</evidence>
<feature type="transmembrane region" description="Helical" evidence="2">
    <location>
        <begin position="6"/>
        <end position="24"/>
    </location>
</feature>
<proteinExistence type="predicted"/>
<organism evidence="3 4">
    <name type="scientific">Flavobacterium arundinis</name>
    <dbReference type="NCBI Taxonomy" id="3139143"/>
    <lineage>
        <taxon>Bacteria</taxon>
        <taxon>Pseudomonadati</taxon>
        <taxon>Bacteroidota</taxon>
        <taxon>Flavobacteriia</taxon>
        <taxon>Flavobacteriales</taxon>
        <taxon>Flavobacteriaceae</taxon>
        <taxon>Flavobacterium</taxon>
    </lineage>
</organism>
<keyword evidence="2" id="KW-1133">Transmembrane helix</keyword>
<evidence type="ECO:0000313" key="3">
    <source>
        <dbReference type="EMBL" id="MEL1242772.1"/>
    </source>
</evidence>
<protein>
    <recommendedName>
        <fullName evidence="5">YtxH domain-containing protein</fullName>
    </recommendedName>
</protein>
<dbReference type="Proteomes" id="UP001464555">
    <property type="component" value="Unassembled WGS sequence"/>
</dbReference>
<gene>
    <name evidence="3" type="ORF">AAEO56_00745</name>
</gene>
<sequence length="100" mass="10193">MSNKKLIIGIAAGVAALAVVGIILKRKGHLDGIIGKAEELGSDLADRYESVKESARKKFDEVVQKGGEIADKVTGHASETASTNTAAGNTAAGKSNTATV</sequence>
<dbReference type="EMBL" id="JBBYHR010000001">
    <property type="protein sequence ID" value="MEL1242772.1"/>
    <property type="molecule type" value="Genomic_DNA"/>
</dbReference>